<gene>
    <name evidence="1" type="ORF">IC229_32035</name>
</gene>
<dbReference type="Proteomes" id="UP000598820">
    <property type="component" value="Unassembled WGS sequence"/>
</dbReference>
<comment type="caution">
    <text evidence="1">The sequence shown here is derived from an EMBL/GenBank/DDBJ whole genome shotgun (WGS) entry which is preliminary data.</text>
</comment>
<evidence type="ECO:0000313" key="2">
    <source>
        <dbReference type="Proteomes" id="UP000598820"/>
    </source>
</evidence>
<dbReference type="RefSeq" id="WP_190892568.1">
    <property type="nucleotide sequence ID" value="NZ_JACWZY010000051.1"/>
</dbReference>
<sequence length="151" mass="17108">MKFVYIIDVDLNIIEIAGKGSDRLQVWNEILSRSQADLDNLIPLTIVKILPHPLLEKLQLTLQQKIEENASLPSDHSQWEGRFKEEDVFVKKLIFGQPYKLYTSGRENTITFLANIYNFIMQTPNSGLFEVTGSTHSEIKRILSSASAGSV</sequence>
<evidence type="ECO:0000313" key="1">
    <source>
        <dbReference type="EMBL" id="MBD2705292.1"/>
    </source>
</evidence>
<organism evidence="1 2">
    <name type="scientific">Spirosoma profusum</name>
    <dbReference type="NCBI Taxonomy" id="2771354"/>
    <lineage>
        <taxon>Bacteria</taxon>
        <taxon>Pseudomonadati</taxon>
        <taxon>Bacteroidota</taxon>
        <taxon>Cytophagia</taxon>
        <taxon>Cytophagales</taxon>
        <taxon>Cytophagaceae</taxon>
        <taxon>Spirosoma</taxon>
    </lineage>
</organism>
<protein>
    <submittedName>
        <fullName evidence="1">Uncharacterized protein</fullName>
    </submittedName>
</protein>
<accession>A0A927GA57</accession>
<keyword evidence="2" id="KW-1185">Reference proteome</keyword>
<reference evidence="1" key="1">
    <citation type="submission" date="2020-09" db="EMBL/GenBank/DDBJ databases">
        <authorList>
            <person name="Kim M.K."/>
        </authorList>
    </citation>
    <scope>NUCLEOTIDE SEQUENCE</scope>
    <source>
        <strain evidence="1">BT702</strain>
    </source>
</reference>
<dbReference type="AlphaFoldDB" id="A0A927GA57"/>
<name>A0A927GA57_9BACT</name>
<proteinExistence type="predicted"/>
<dbReference type="EMBL" id="JACWZY010000051">
    <property type="protein sequence ID" value="MBD2705292.1"/>
    <property type="molecule type" value="Genomic_DNA"/>
</dbReference>